<sequence length="107" mass="11389">MEMAGAISVISVMSTESRLSSVIGTFSGVCFLKIANSNTERTGSTPPLSPPVERRPTLYRVVSYAPTTHTTTTTTTIRGRILTPPPEEGPPPPPPPPSPPAESKEHH</sequence>
<dbReference type="Proteomes" id="UP000324222">
    <property type="component" value="Unassembled WGS sequence"/>
</dbReference>
<feature type="region of interest" description="Disordered" evidence="1">
    <location>
        <begin position="66"/>
        <end position="107"/>
    </location>
</feature>
<evidence type="ECO:0000313" key="3">
    <source>
        <dbReference type="Proteomes" id="UP000324222"/>
    </source>
</evidence>
<protein>
    <submittedName>
        <fullName evidence="2">Uncharacterized protein</fullName>
    </submittedName>
</protein>
<gene>
    <name evidence="2" type="ORF">E2C01_057533</name>
</gene>
<evidence type="ECO:0000313" key="2">
    <source>
        <dbReference type="EMBL" id="MPC63435.1"/>
    </source>
</evidence>
<name>A0A5B7H1C1_PORTR</name>
<proteinExistence type="predicted"/>
<organism evidence="2 3">
    <name type="scientific">Portunus trituberculatus</name>
    <name type="common">Swimming crab</name>
    <name type="synonym">Neptunus trituberculatus</name>
    <dbReference type="NCBI Taxonomy" id="210409"/>
    <lineage>
        <taxon>Eukaryota</taxon>
        <taxon>Metazoa</taxon>
        <taxon>Ecdysozoa</taxon>
        <taxon>Arthropoda</taxon>
        <taxon>Crustacea</taxon>
        <taxon>Multicrustacea</taxon>
        <taxon>Malacostraca</taxon>
        <taxon>Eumalacostraca</taxon>
        <taxon>Eucarida</taxon>
        <taxon>Decapoda</taxon>
        <taxon>Pleocyemata</taxon>
        <taxon>Brachyura</taxon>
        <taxon>Eubrachyura</taxon>
        <taxon>Portunoidea</taxon>
        <taxon>Portunidae</taxon>
        <taxon>Portuninae</taxon>
        <taxon>Portunus</taxon>
    </lineage>
</organism>
<comment type="caution">
    <text evidence="2">The sequence shown here is derived from an EMBL/GenBank/DDBJ whole genome shotgun (WGS) entry which is preliminary data.</text>
</comment>
<accession>A0A5B7H1C1</accession>
<feature type="compositionally biased region" description="Low complexity" evidence="1">
    <location>
        <begin position="67"/>
        <end position="76"/>
    </location>
</feature>
<evidence type="ECO:0000256" key="1">
    <source>
        <dbReference type="SAM" id="MobiDB-lite"/>
    </source>
</evidence>
<keyword evidence="3" id="KW-1185">Reference proteome</keyword>
<feature type="compositionally biased region" description="Pro residues" evidence="1">
    <location>
        <begin position="83"/>
        <end position="100"/>
    </location>
</feature>
<dbReference type="EMBL" id="VSRR010020809">
    <property type="protein sequence ID" value="MPC63435.1"/>
    <property type="molecule type" value="Genomic_DNA"/>
</dbReference>
<reference evidence="2 3" key="1">
    <citation type="submission" date="2019-05" db="EMBL/GenBank/DDBJ databases">
        <title>Another draft genome of Portunus trituberculatus and its Hox gene families provides insights of decapod evolution.</title>
        <authorList>
            <person name="Jeong J.-H."/>
            <person name="Song I."/>
            <person name="Kim S."/>
            <person name="Choi T."/>
            <person name="Kim D."/>
            <person name="Ryu S."/>
            <person name="Kim W."/>
        </authorList>
    </citation>
    <scope>NUCLEOTIDE SEQUENCE [LARGE SCALE GENOMIC DNA]</scope>
    <source>
        <tissue evidence="2">Muscle</tissue>
    </source>
</reference>
<dbReference type="AlphaFoldDB" id="A0A5B7H1C1"/>